<dbReference type="AlphaFoldDB" id="A0A5N5F4H0"/>
<name>A0A5N5F4H0_9ROSA</name>
<evidence type="ECO:0000259" key="1">
    <source>
        <dbReference type="Pfam" id="PF14111"/>
    </source>
</evidence>
<dbReference type="OrthoDB" id="1750606at2759"/>
<dbReference type="InterPro" id="IPR040256">
    <property type="entry name" value="At4g02000-like"/>
</dbReference>
<dbReference type="EMBL" id="SMOL01000781">
    <property type="protein sequence ID" value="KAB2596090.1"/>
    <property type="molecule type" value="Genomic_DNA"/>
</dbReference>
<evidence type="ECO:0000259" key="2">
    <source>
        <dbReference type="Pfam" id="PF14392"/>
    </source>
</evidence>
<comment type="caution">
    <text evidence="3">The sequence shown here is derived from an EMBL/GenBank/DDBJ whole genome shotgun (WGS) entry which is preliminary data.</text>
</comment>
<reference evidence="4" key="2">
    <citation type="submission" date="2019-10" db="EMBL/GenBank/DDBJ databases">
        <title>A de novo genome assembly of a pear dwarfing rootstock.</title>
        <authorList>
            <person name="Wang F."/>
            <person name="Wang J."/>
            <person name="Li S."/>
            <person name="Zhang Y."/>
            <person name="Fang M."/>
            <person name="Ma L."/>
            <person name="Zhao Y."/>
            <person name="Jiang S."/>
        </authorList>
    </citation>
    <scope>NUCLEOTIDE SEQUENCE [LARGE SCALE GENOMIC DNA]</scope>
</reference>
<dbReference type="PANTHER" id="PTHR31286">
    <property type="entry name" value="GLYCINE-RICH CELL WALL STRUCTURAL PROTEIN 1.8-LIKE"/>
    <property type="match status" value="1"/>
</dbReference>
<accession>A0A5N5F4H0</accession>
<evidence type="ECO:0000313" key="3">
    <source>
        <dbReference type="EMBL" id="KAB2596090.1"/>
    </source>
</evidence>
<dbReference type="Pfam" id="PF14111">
    <property type="entry name" value="DUF4283"/>
    <property type="match status" value="1"/>
</dbReference>
<dbReference type="InterPro" id="IPR025836">
    <property type="entry name" value="Zn_knuckle_CX2CX4HX4C"/>
</dbReference>
<sequence>MRNLWRPKAQVLIFYLEDDRFAFGFNSLSERNTILRGGPWLFNKQFLLVLAEANNMTYPSRVPLVHQESWIQVKGLPFYYMTRQMGKFLGNQLGKYVLTDQSRMKERFGSILRIRVRLDIQKPLRQYVALQLEGRTLSVDIRYEKLPFTCFLCGIMDHVEDQCEKYHGPQDNDYAKPYGR</sequence>
<proteinExistence type="predicted"/>
<dbReference type="InterPro" id="IPR025558">
    <property type="entry name" value="DUF4283"/>
</dbReference>
<evidence type="ECO:0000313" key="4">
    <source>
        <dbReference type="Proteomes" id="UP000327157"/>
    </source>
</evidence>
<gene>
    <name evidence="3" type="ORF">D8674_031540</name>
</gene>
<organism evidence="3 4">
    <name type="scientific">Pyrus ussuriensis x Pyrus communis</name>
    <dbReference type="NCBI Taxonomy" id="2448454"/>
    <lineage>
        <taxon>Eukaryota</taxon>
        <taxon>Viridiplantae</taxon>
        <taxon>Streptophyta</taxon>
        <taxon>Embryophyta</taxon>
        <taxon>Tracheophyta</taxon>
        <taxon>Spermatophyta</taxon>
        <taxon>Magnoliopsida</taxon>
        <taxon>eudicotyledons</taxon>
        <taxon>Gunneridae</taxon>
        <taxon>Pentapetalae</taxon>
        <taxon>rosids</taxon>
        <taxon>fabids</taxon>
        <taxon>Rosales</taxon>
        <taxon>Rosaceae</taxon>
        <taxon>Amygdaloideae</taxon>
        <taxon>Maleae</taxon>
        <taxon>Pyrus</taxon>
    </lineage>
</organism>
<reference evidence="3 4" key="3">
    <citation type="submission" date="2019-11" db="EMBL/GenBank/DDBJ databases">
        <title>A de novo genome assembly of a pear dwarfing rootstock.</title>
        <authorList>
            <person name="Wang F."/>
            <person name="Wang J."/>
            <person name="Li S."/>
            <person name="Zhang Y."/>
            <person name="Fang M."/>
            <person name="Ma L."/>
            <person name="Zhao Y."/>
            <person name="Jiang S."/>
        </authorList>
    </citation>
    <scope>NUCLEOTIDE SEQUENCE [LARGE SCALE GENOMIC DNA]</scope>
    <source>
        <strain evidence="3">S2</strain>
        <tissue evidence="3">Leaf</tissue>
    </source>
</reference>
<feature type="domain" description="DUF4283" evidence="1">
    <location>
        <begin position="1"/>
        <end position="49"/>
    </location>
</feature>
<keyword evidence="4" id="KW-1185">Reference proteome</keyword>
<dbReference type="Proteomes" id="UP000327157">
    <property type="component" value="Chromosome 7"/>
</dbReference>
<dbReference type="Pfam" id="PF14392">
    <property type="entry name" value="zf-CCHC_4"/>
    <property type="match status" value="1"/>
</dbReference>
<evidence type="ECO:0008006" key="5">
    <source>
        <dbReference type="Google" id="ProtNLM"/>
    </source>
</evidence>
<protein>
    <recommendedName>
        <fullName evidence="5">DUF4283 domain-containing protein</fullName>
    </recommendedName>
</protein>
<dbReference type="PANTHER" id="PTHR31286:SF178">
    <property type="entry name" value="DUF4283 DOMAIN-CONTAINING PROTEIN"/>
    <property type="match status" value="1"/>
</dbReference>
<reference evidence="3 4" key="1">
    <citation type="submission" date="2019-09" db="EMBL/GenBank/DDBJ databases">
        <authorList>
            <person name="Ou C."/>
        </authorList>
    </citation>
    <scope>NUCLEOTIDE SEQUENCE [LARGE SCALE GENOMIC DNA]</scope>
    <source>
        <strain evidence="3">S2</strain>
        <tissue evidence="3">Leaf</tissue>
    </source>
</reference>
<feature type="domain" description="Zinc knuckle CX2CX4HX4C" evidence="2">
    <location>
        <begin position="118"/>
        <end position="165"/>
    </location>
</feature>